<accession>A0A127V7S9</accession>
<dbReference type="AlphaFoldDB" id="A0A127V7S9"/>
<evidence type="ECO:0000259" key="4">
    <source>
        <dbReference type="PROSITE" id="PS50949"/>
    </source>
</evidence>
<dbReference type="SUPFAM" id="SSF46785">
    <property type="entry name" value="Winged helix' DNA-binding domain"/>
    <property type="match status" value="1"/>
</dbReference>
<dbReference type="EMBL" id="CP014504">
    <property type="protein sequence ID" value="AMP97364.1"/>
    <property type="molecule type" value="Genomic_DNA"/>
</dbReference>
<dbReference type="InterPro" id="IPR046335">
    <property type="entry name" value="LacI/GalR-like_sensor"/>
</dbReference>
<dbReference type="PANTHER" id="PTHR38445:SF10">
    <property type="entry name" value="GNTR-FAMILY TRANSCRIPTIONAL REGULATOR"/>
    <property type="match status" value="1"/>
</dbReference>
<keyword evidence="6" id="KW-1185">Reference proteome</keyword>
<dbReference type="InterPro" id="IPR028082">
    <property type="entry name" value="Peripla_BP_I"/>
</dbReference>
<dbReference type="CDD" id="cd07377">
    <property type="entry name" value="WHTH_GntR"/>
    <property type="match status" value="1"/>
</dbReference>
<protein>
    <submittedName>
        <fullName evidence="5">Transcriptional regulator</fullName>
    </submittedName>
</protein>
<dbReference type="GO" id="GO:0003677">
    <property type="term" value="F:DNA binding"/>
    <property type="evidence" value="ECO:0007669"/>
    <property type="project" value="UniProtKB-KW"/>
</dbReference>
<name>A0A127V7S9_9SPHI</name>
<dbReference type="KEGG" id="pcm:AY601_0403"/>
<dbReference type="Pfam" id="PF13377">
    <property type="entry name" value="Peripla_BP_3"/>
    <property type="match status" value="1"/>
</dbReference>
<sequence length="341" mass="39324">MNNILKIARIDAYSITPKYLQLINSILQGIQSGQIKKNDVLPSINEFSYALETARSTVERAYNELKRMGLVQSVAGKGFFIVHTQFQRPVKVLLLFNKLSIHKKLIYDAFSETLGNEAAIDFYIYNNDFNVFKKLLLDKTDHYAKCVIIPHFYENREMGYKLIDTIAKEKLILMDKLAEGVTGNFGAVYENFEEDIFSALEKLIDRLSKYNKLKIIFPQNSYYSKKILIGFLRFCQHYNYDNEILNNLDNHEMEYGSVYINLIEDDLVILIEKIIEGNYKIGKDIGVISYNETPIKKIILDGITTISTDFKMMGEKAAELLLSNSSEHIQIPFKVTLRNSL</sequence>
<evidence type="ECO:0000313" key="6">
    <source>
        <dbReference type="Proteomes" id="UP000071561"/>
    </source>
</evidence>
<dbReference type="Gene3D" id="3.40.50.2300">
    <property type="match status" value="2"/>
</dbReference>
<dbReference type="InterPro" id="IPR036390">
    <property type="entry name" value="WH_DNA-bd_sf"/>
</dbReference>
<dbReference type="PANTHER" id="PTHR38445">
    <property type="entry name" value="HTH-TYPE TRANSCRIPTIONAL REPRESSOR YTRA"/>
    <property type="match status" value="1"/>
</dbReference>
<keyword evidence="2" id="KW-0238">DNA-binding</keyword>
<dbReference type="InterPro" id="IPR036388">
    <property type="entry name" value="WH-like_DNA-bd_sf"/>
</dbReference>
<evidence type="ECO:0000313" key="5">
    <source>
        <dbReference type="EMBL" id="AMP97364.1"/>
    </source>
</evidence>
<reference evidence="5 6" key="1">
    <citation type="submission" date="2016-03" db="EMBL/GenBank/DDBJ databases">
        <title>Complete genome sequence of Pedobacter cryoconitis PAMC 27485.</title>
        <authorList>
            <person name="Lee J."/>
            <person name="Kim O.-S."/>
        </authorList>
    </citation>
    <scope>NUCLEOTIDE SEQUENCE [LARGE SCALE GENOMIC DNA]</scope>
    <source>
        <strain evidence="5 6">PAMC 27485</strain>
    </source>
</reference>
<organism evidence="5 6">
    <name type="scientific">Pedobacter cryoconitis</name>
    <dbReference type="NCBI Taxonomy" id="188932"/>
    <lineage>
        <taxon>Bacteria</taxon>
        <taxon>Pseudomonadati</taxon>
        <taxon>Bacteroidota</taxon>
        <taxon>Sphingobacteriia</taxon>
        <taxon>Sphingobacteriales</taxon>
        <taxon>Sphingobacteriaceae</taxon>
        <taxon>Pedobacter</taxon>
    </lineage>
</organism>
<dbReference type="PROSITE" id="PS50949">
    <property type="entry name" value="HTH_GNTR"/>
    <property type="match status" value="1"/>
</dbReference>
<keyword evidence="1" id="KW-0805">Transcription regulation</keyword>
<evidence type="ECO:0000256" key="2">
    <source>
        <dbReference type="ARBA" id="ARBA00023125"/>
    </source>
</evidence>
<dbReference type="SUPFAM" id="SSF53822">
    <property type="entry name" value="Periplasmic binding protein-like I"/>
    <property type="match status" value="1"/>
</dbReference>
<keyword evidence="3" id="KW-0804">Transcription</keyword>
<dbReference type="RefSeq" id="WP_068395679.1">
    <property type="nucleotide sequence ID" value="NZ_CP014504.1"/>
</dbReference>
<feature type="domain" description="HTH gntR-type" evidence="4">
    <location>
        <begin position="16"/>
        <end position="84"/>
    </location>
</feature>
<proteinExistence type="predicted"/>
<dbReference type="PATRIC" id="fig|188932.3.peg.412"/>
<evidence type="ECO:0000256" key="1">
    <source>
        <dbReference type="ARBA" id="ARBA00023015"/>
    </source>
</evidence>
<dbReference type="OrthoDB" id="742238at2"/>
<dbReference type="Pfam" id="PF00392">
    <property type="entry name" value="GntR"/>
    <property type="match status" value="1"/>
</dbReference>
<gene>
    <name evidence="5" type="ORF">AY601_0403</name>
</gene>
<dbReference type="Gene3D" id="1.10.10.10">
    <property type="entry name" value="Winged helix-like DNA-binding domain superfamily/Winged helix DNA-binding domain"/>
    <property type="match status" value="1"/>
</dbReference>
<dbReference type="SMART" id="SM00345">
    <property type="entry name" value="HTH_GNTR"/>
    <property type="match status" value="1"/>
</dbReference>
<dbReference type="Proteomes" id="UP000071561">
    <property type="component" value="Chromosome"/>
</dbReference>
<evidence type="ECO:0000256" key="3">
    <source>
        <dbReference type="ARBA" id="ARBA00023163"/>
    </source>
</evidence>
<dbReference type="InterPro" id="IPR000524">
    <property type="entry name" value="Tscrpt_reg_HTH_GntR"/>
</dbReference>
<dbReference type="GO" id="GO:0003700">
    <property type="term" value="F:DNA-binding transcription factor activity"/>
    <property type="evidence" value="ECO:0007669"/>
    <property type="project" value="InterPro"/>
</dbReference>